<evidence type="ECO:0000256" key="6">
    <source>
        <dbReference type="ARBA" id="ARBA00022989"/>
    </source>
</evidence>
<evidence type="ECO:0000256" key="3">
    <source>
        <dbReference type="ARBA" id="ARBA00022475"/>
    </source>
</evidence>
<keyword evidence="8" id="KW-0325">Glycoprotein</keyword>
<dbReference type="InterPro" id="IPR050549">
    <property type="entry name" value="MFS_Trehalose_Transporter"/>
</dbReference>
<evidence type="ECO:0000256" key="4">
    <source>
        <dbReference type="ARBA" id="ARBA00022597"/>
    </source>
</evidence>
<dbReference type="STRING" id="224129.A0A1W4X991"/>
<dbReference type="FunFam" id="1.20.1250.20:FF:000218">
    <property type="entry name" value="facilitated trehalose transporter Tret1"/>
    <property type="match status" value="1"/>
</dbReference>
<dbReference type="KEGG" id="apln:108739486"/>
<evidence type="ECO:0000313" key="13">
    <source>
        <dbReference type="RefSeq" id="XP_018328900.1"/>
    </source>
</evidence>
<gene>
    <name evidence="13" type="primary">LOC108739486</name>
</gene>
<feature type="transmembrane region" description="Helical" evidence="10">
    <location>
        <begin position="14"/>
        <end position="35"/>
    </location>
</feature>
<dbReference type="InterPro" id="IPR005829">
    <property type="entry name" value="Sugar_transporter_CS"/>
</dbReference>
<dbReference type="PANTHER" id="PTHR48021:SF46">
    <property type="entry name" value="MAJOR FACILITATOR SUPERFAMILY (MFS) PROFILE DOMAIN-CONTAINING PROTEIN"/>
    <property type="match status" value="1"/>
</dbReference>
<feature type="transmembrane region" description="Helical" evidence="10">
    <location>
        <begin position="288"/>
        <end position="308"/>
    </location>
</feature>
<keyword evidence="5 10" id="KW-0812">Transmembrane</keyword>
<sequence length="469" mass="52678">MTVNQEKSKQWPQYLATIIGSLSTFGIGLQFGWPSQAIPKILSDEFPGNITKDEASYILLIGPLSYLVAAPLFAFLGDIIGRKKSLLLLAVPQVIAWILIAHARTAVIFYVARLIASASEGGLYAIYPMYIGEISEPKIRGILGSSLSVSILVGQLIMTAYGSYTSLTVSAYIACVFPVLFLVLFVWMPESPYYLLMRERRDDAEKSLRKLRRMENVDSELERLTADVQRQMSEATTIKELFKVESNRKALRIMFWLRHFQQWCGIAPIAFYSQMIFKEGGDFLSPKVSSLIVFLTQTVFTFGTSLVIDKLGRRPLFIVSSIFTSLILYILAVYFLVKGSNYDVSNFTWVPIVGMNLFMAFMSIGIGIAPNLMLSEMFSASIKAKALSICSIYFAICLSITPQVYHLLETHLDICAPFFLFATSTLIGAMYAYVWMPETKGKTLEEIQQHLKGRDRKRKTTVQNVAKNA</sequence>
<keyword evidence="2" id="KW-0813">Transport</keyword>
<accession>A0A1W4X991</accession>
<evidence type="ECO:0000259" key="11">
    <source>
        <dbReference type="PROSITE" id="PS50850"/>
    </source>
</evidence>
<keyword evidence="9" id="KW-0175">Coiled coil</keyword>
<dbReference type="Pfam" id="PF00083">
    <property type="entry name" value="Sugar_tr"/>
    <property type="match status" value="1"/>
</dbReference>
<feature type="transmembrane region" description="Helical" evidence="10">
    <location>
        <begin position="386"/>
        <end position="408"/>
    </location>
</feature>
<evidence type="ECO:0000256" key="8">
    <source>
        <dbReference type="ARBA" id="ARBA00023180"/>
    </source>
</evidence>
<organism evidence="12 13">
    <name type="scientific">Agrilus planipennis</name>
    <name type="common">Emerald ash borer</name>
    <name type="synonym">Agrilus marcopoli</name>
    <dbReference type="NCBI Taxonomy" id="224129"/>
    <lineage>
        <taxon>Eukaryota</taxon>
        <taxon>Metazoa</taxon>
        <taxon>Ecdysozoa</taxon>
        <taxon>Arthropoda</taxon>
        <taxon>Hexapoda</taxon>
        <taxon>Insecta</taxon>
        <taxon>Pterygota</taxon>
        <taxon>Neoptera</taxon>
        <taxon>Endopterygota</taxon>
        <taxon>Coleoptera</taxon>
        <taxon>Polyphaga</taxon>
        <taxon>Elateriformia</taxon>
        <taxon>Buprestoidea</taxon>
        <taxon>Buprestidae</taxon>
        <taxon>Agrilinae</taxon>
        <taxon>Agrilus</taxon>
    </lineage>
</organism>
<evidence type="ECO:0000256" key="7">
    <source>
        <dbReference type="ARBA" id="ARBA00023136"/>
    </source>
</evidence>
<evidence type="ECO:0000313" key="12">
    <source>
        <dbReference type="Proteomes" id="UP000192223"/>
    </source>
</evidence>
<protein>
    <submittedName>
        <fullName evidence="13">Facilitated trehalose transporter Tret1-like</fullName>
    </submittedName>
</protein>
<feature type="transmembrane region" description="Helical" evidence="10">
    <location>
        <begin position="109"/>
        <end position="130"/>
    </location>
</feature>
<dbReference type="RefSeq" id="XP_018328900.1">
    <property type="nucleotide sequence ID" value="XM_018473398.1"/>
</dbReference>
<dbReference type="Gene3D" id="1.20.1250.20">
    <property type="entry name" value="MFS general substrate transporter like domains"/>
    <property type="match status" value="1"/>
</dbReference>
<keyword evidence="12" id="KW-1185">Reference proteome</keyword>
<feature type="transmembrane region" description="Helical" evidence="10">
    <location>
        <begin position="86"/>
        <end position="103"/>
    </location>
</feature>
<dbReference type="PROSITE" id="PS50850">
    <property type="entry name" value="MFS"/>
    <property type="match status" value="1"/>
</dbReference>
<feature type="transmembrane region" description="Helical" evidence="10">
    <location>
        <begin position="255"/>
        <end position="276"/>
    </location>
</feature>
<evidence type="ECO:0000256" key="5">
    <source>
        <dbReference type="ARBA" id="ARBA00022692"/>
    </source>
</evidence>
<dbReference type="Proteomes" id="UP000192223">
    <property type="component" value="Unplaced"/>
</dbReference>
<name>A0A1W4X991_AGRPL</name>
<feature type="transmembrane region" description="Helical" evidence="10">
    <location>
        <begin position="169"/>
        <end position="188"/>
    </location>
</feature>
<feature type="domain" description="Major facilitator superfamily (MFS) profile" evidence="11">
    <location>
        <begin position="16"/>
        <end position="440"/>
    </location>
</feature>
<feature type="transmembrane region" description="Helical" evidence="10">
    <location>
        <begin position="142"/>
        <end position="163"/>
    </location>
</feature>
<dbReference type="InParanoid" id="A0A1W4X991"/>
<feature type="transmembrane region" description="Helical" evidence="10">
    <location>
        <begin position="55"/>
        <end position="74"/>
    </location>
</feature>
<dbReference type="InterPro" id="IPR005828">
    <property type="entry name" value="MFS_sugar_transport-like"/>
</dbReference>
<dbReference type="PANTHER" id="PTHR48021">
    <property type="match status" value="1"/>
</dbReference>
<feature type="transmembrane region" description="Helical" evidence="10">
    <location>
        <begin position="349"/>
        <end position="374"/>
    </location>
</feature>
<evidence type="ECO:0000256" key="10">
    <source>
        <dbReference type="SAM" id="Phobius"/>
    </source>
</evidence>
<dbReference type="GO" id="GO:0005886">
    <property type="term" value="C:plasma membrane"/>
    <property type="evidence" value="ECO:0007669"/>
    <property type="project" value="UniProtKB-SubCell"/>
</dbReference>
<keyword evidence="7 10" id="KW-0472">Membrane</keyword>
<proteinExistence type="predicted"/>
<keyword evidence="6 10" id="KW-1133">Transmembrane helix</keyword>
<dbReference type="PRINTS" id="PR00171">
    <property type="entry name" value="SUGRTRNSPORT"/>
</dbReference>
<dbReference type="InterPro" id="IPR003663">
    <property type="entry name" value="Sugar/inositol_transpt"/>
</dbReference>
<dbReference type="GO" id="GO:0022857">
    <property type="term" value="F:transmembrane transporter activity"/>
    <property type="evidence" value="ECO:0007669"/>
    <property type="project" value="InterPro"/>
</dbReference>
<dbReference type="InterPro" id="IPR020846">
    <property type="entry name" value="MFS_dom"/>
</dbReference>
<evidence type="ECO:0000256" key="1">
    <source>
        <dbReference type="ARBA" id="ARBA00004651"/>
    </source>
</evidence>
<dbReference type="PROSITE" id="PS00216">
    <property type="entry name" value="SUGAR_TRANSPORT_1"/>
    <property type="match status" value="1"/>
</dbReference>
<dbReference type="OrthoDB" id="6133115at2759"/>
<comment type="subcellular location">
    <subcellularLocation>
        <location evidence="1">Cell membrane</location>
        <topology evidence="1">Multi-pass membrane protein</topology>
    </subcellularLocation>
</comment>
<feature type="transmembrane region" description="Helical" evidence="10">
    <location>
        <begin position="315"/>
        <end position="337"/>
    </location>
</feature>
<evidence type="ECO:0000256" key="9">
    <source>
        <dbReference type="SAM" id="Coils"/>
    </source>
</evidence>
<evidence type="ECO:0000256" key="2">
    <source>
        <dbReference type="ARBA" id="ARBA00022448"/>
    </source>
</evidence>
<dbReference type="GeneID" id="108739486"/>
<dbReference type="SUPFAM" id="SSF103473">
    <property type="entry name" value="MFS general substrate transporter"/>
    <property type="match status" value="1"/>
</dbReference>
<feature type="coiled-coil region" evidence="9">
    <location>
        <begin position="194"/>
        <end position="234"/>
    </location>
</feature>
<dbReference type="AlphaFoldDB" id="A0A1W4X991"/>
<keyword evidence="3" id="KW-1003">Cell membrane</keyword>
<reference evidence="13" key="1">
    <citation type="submission" date="2025-08" db="UniProtKB">
        <authorList>
            <consortium name="RefSeq"/>
        </authorList>
    </citation>
    <scope>IDENTIFICATION</scope>
    <source>
        <tissue evidence="13">Entire body</tissue>
    </source>
</reference>
<keyword evidence="4" id="KW-0762">Sugar transport</keyword>
<dbReference type="InterPro" id="IPR036259">
    <property type="entry name" value="MFS_trans_sf"/>
</dbReference>
<feature type="transmembrane region" description="Helical" evidence="10">
    <location>
        <begin position="414"/>
        <end position="434"/>
    </location>
</feature>